<dbReference type="PANTHER" id="PTHR45772">
    <property type="entry name" value="CONSERVED COMPONENT OF ABC TRANSPORTER FOR NATURAL AMINO ACIDS-RELATED"/>
    <property type="match status" value="1"/>
</dbReference>
<name>A0A9D5Q733_9BACT</name>
<evidence type="ECO:0000256" key="1">
    <source>
        <dbReference type="ARBA" id="ARBA00022448"/>
    </source>
</evidence>
<dbReference type="InterPro" id="IPR051120">
    <property type="entry name" value="ABC_AA/LPS_Transport"/>
</dbReference>
<evidence type="ECO:0000313" key="6">
    <source>
        <dbReference type="Proteomes" id="UP000649604"/>
    </source>
</evidence>
<keyword evidence="2" id="KW-0547">Nucleotide-binding</keyword>
<evidence type="ECO:0000313" key="5">
    <source>
        <dbReference type="EMBL" id="MBD3325887.1"/>
    </source>
</evidence>
<evidence type="ECO:0000259" key="4">
    <source>
        <dbReference type="PROSITE" id="PS50893"/>
    </source>
</evidence>
<evidence type="ECO:0000256" key="3">
    <source>
        <dbReference type="ARBA" id="ARBA00022840"/>
    </source>
</evidence>
<dbReference type="GO" id="GO:0005524">
    <property type="term" value="F:ATP binding"/>
    <property type="evidence" value="ECO:0007669"/>
    <property type="project" value="UniProtKB-KW"/>
</dbReference>
<dbReference type="SUPFAM" id="SSF52540">
    <property type="entry name" value="P-loop containing nucleoside triphosphate hydrolases"/>
    <property type="match status" value="1"/>
</dbReference>
<dbReference type="GO" id="GO:0005886">
    <property type="term" value="C:plasma membrane"/>
    <property type="evidence" value="ECO:0007669"/>
    <property type="project" value="TreeGrafter"/>
</dbReference>
<dbReference type="PANTHER" id="PTHR45772:SF9">
    <property type="entry name" value="CONSERVED COMPONENT OF ABC TRANSPORTER FOR NATURAL AMINO ACIDS"/>
    <property type="match status" value="1"/>
</dbReference>
<dbReference type="PROSITE" id="PS50893">
    <property type="entry name" value="ABC_TRANSPORTER_2"/>
    <property type="match status" value="1"/>
</dbReference>
<feature type="domain" description="ABC transporter" evidence="4">
    <location>
        <begin position="4"/>
        <end position="258"/>
    </location>
</feature>
<organism evidence="5 6">
    <name type="scientific">candidate division KSB3 bacterium</name>
    <dbReference type="NCBI Taxonomy" id="2044937"/>
    <lineage>
        <taxon>Bacteria</taxon>
        <taxon>candidate division KSB3</taxon>
    </lineage>
</organism>
<comment type="caution">
    <text evidence="5">The sequence shown here is derived from an EMBL/GenBank/DDBJ whole genome shotgun (WGS) entry which is preliminary data.</text>
</comment>
<gene>
    <name evidence="5" type="ORF">GF339_14975</name>
</gene>
<dbReference type="Pfam" id="PF00005">
    <property type="entry name" value="ABC_tran"/>
    <property type="match status" value="1"/>
</dbReference>
<sequence length="263" mass="29574">MALLEANKISINFGGLQALKDINLTIQDGQIKAMIGPNGAGKTTLFNLINGNRRPLISSHTVIEGDIYYKGVNLMQKSLHEVARLGIGRTFQQIVLFPELSVLENVMVGEHQHLQSNLFSSMLQLPFTRREEKKSRERAMELIEFMELKVSPYEIAKNLPYGIKRLVEITRALAIQPTLLLLDEPAAGMNLEEQHRLVNLIRKIRDQNITIFLVEHNMTVAMGVADEVSVLNFGELLAEGTPEEIQQNETVIEAYLGRDDEDA</sequence>
<evidence type="ECO:0000256" key="2">
    <source>
        <dbReference type="ARBA" id="ARBA00022741"/>
    </source>
</evidence>
<dbReference type="InterPro" id="IPR003593">
    <property type="entry name" value="AAA+_ATPase"/>
</dbReference>
<dbReference type="Proteomes" id="UP000649604">
    <property type="component" value="Unassembled WGS sequence"/>
</dbReference>
<dbReference type="InterPro" id="IPR032823">
    <property type="entry name" value="BCA_ABC_TP_C"/>
</dbReference>
<dbReference type="Gene3D" id="3.40.50.300">
    <property type="entry name" value="P-loop containing nucleotide triphosphate hydrolases"/>
    <property type="match status" value="1"/>
</dbReference>
<dbReference type="GO" id="GO:0016887">
    <property type="term" value="F:ATP hydrolysis activity"/>
    <property type="evidence" value="ECO:0007669"/>
    <property type="project" value="InterPro"/>
</dbReference>
<keyword evidence="3 5" id="KW-0067">ATP-binding</keyword>
<protein>
    <submittedName>
        <fullName evidence="5">ATP-binding cassette domain-containing protein</fullName>
    </submittedName>
</protein>
<dbReference type="FunFam" id="3.40.50.300:FF:000421">
    <property type="entry name" value="Branched-chain amino acid ABC transporter ATP-binding protein"/>
    <property type="match status" value="1"/>
</dbReference>
<dbReference type="EMBL" id="WJJP01000489">
    <property type="protein sequence ID" value="MBD3325887.1"/>
    <property type="molecule type" value="Genomic_DNA"/>
</dbReference>
<proteinExistence type="predicted"/>
<dbReference type="InterPro" id="IPR027417">
    <property type="entry name" value="P-loop_NTPase"/>
</dbReference>
<dbReference type="AlphaFoldDB" id="A0A9D5Q733"/>
<dbReference type="CDD" id="cd03219">
    <property type="entry name" value="ABC_Mj1267_LivG_branched"/>
    <property type="match status" value="1"/>
</dbReference>
<reference evidence="5" key="1">
    <citation type="submission" date="2019-11" db="EMBL/GenBank/DDBJ databases">
        <title>Microbial mats filling the niche in hypersaline microbial mats.</title>
        <authorList>
            <person name="Wong H.L."/>
            <person name="Macleod F.I."/>
            <person name="White R.A. III"/>
            <person name="Burns B.P."/>
        </authorList>
    </citation>
    <scope>NUCLEOTIDE SEQUENCE</scope>
    <source>
        <strain evidence="5">Rbin_158</strain>
    </source>
</reference>
<dbReference type="SMART" id="SM00382">
    <property type="entry name" value="AAA"/>
    <property type="match status" value="1"/>
</dbReference>
<accession>A0A9D5Q733</accession>
<dbReference type="InterPro" id="IPR003439">
    <property type="entry name" value="ABC_transporter-like_ATP-bd"/>
</dbReference>
<keyword evidence="1" id="KW-0813">Transport</keyword>
<dbReference type="Pfam" id="PF12399">
    <property type="entry name" value="BCA_ABC_TP_C"/>
    <property type="match status" value="1"/>
</dbReference>